<dbReference type="EMBL" id="JACCCV010000003">
    <property type="protein sequence ID" value="NYF54137.1"/>
    <property type="molecule type" value="Genomic_DNA"/>
</dbReference>
<accession>A0A7Y9NRR9</accession>
<evidence type="ECO:0000313" key="1">
    <source>
        <dbReference type="EMBL" id="NYF54137.1"/>
    </source>
</evidence>
<protein>
    <submittedName>
        <fullName evidence="1">Uncharacterized protein</fullName>
    </submittedName>
</protein>
<comment type="caution">
    <text evidence="1">The sequence shown here is derived from an EMBL/GenBank/DDBJ whole genome shotgun (WGS) entry which is preliminary data.</text>
</comment>
<dbReference type="Proteomes" id="UP000534186">
    <property type="component" value="Unassembled WGS sequence"/>
</dbReference>
<dbReference type="AlphaFoldDB" id="A0A7Y9NRR9"/>
<gene>
    <name evidence="1" type="ORF">HDF12_004559</name>
</gene>
<organism evidence="1 2">
    <name type="scientific">Tunturiibacter lichenicola</name>
    <dbReference type="NCBI Taxonomy" id="2051959"/>
    <lineage>
        <taxon>Bacteria</taxon>
        <taxon>Pseudomonadati</taxon>
        <taxon>Acidobacteriota</taxon>
        <taxon>Terriglobia</taxon>
        <taxon>Terriglobales</taxon>
        <taxon>Acidobacteriaceae</taxon>
        <taxon>Tunturiibacter</taxon>
    </lineage>
</organism>
<name>A0A7Y9NRR9_9BACT</name>
<reference evidence="1 2" key="1">
    <citation type="submission" date="2020-07" db="EMBL/GenBank/DDBJ databases">
        <title>Genomic Encyclopedia of Type Strains, Phase IV (KMG-V): Genome sequencing to study the core and pangenomes of soil and plant-associated prokaryotes.</title>
        <authorList>
            <person name="Whitman W."/>
        </authorList>
    </citation>
    <scope>NUCLEOTIDE SEQUENCE [LARGE SCALE GENOMIC DNA]</scope>
    <source>
        <strain evidence="1 2">M8UP30</strain>
    </source>
</reference>
<evidence type="ECO:0000313" key="2">
    <source>
        <dbReference type="Proteomes" id="UP000534186"/>
    </source>
</evidence>
<sequence length="55" mass="5754">MESTAAAASYLSMATRAELLQVNVEAHERDLGATNNPTFGAAFSLLLEAPDATQS</sequence>
<proteinExistence type="predicted"/>